<dbReference type="NCBIfam" id="TIGR00756">
    <property type="entry name" value="PPR"/>
    <property type="match status" value="1"/>
</dbReference>
<dbReference type="PANTHER" id="PTHR47936">
    <property type="entry name" value="PPR_LONG DOMAIN-CONTAINING PROTEIN"/>
    <property type="match status" value="1"/>
</dbReference>
<keyword evidence="1" id="KW-0677">Repeat</keyword>
<feature type="repeat" description="PPR" evidence="2">
    <location>
        <begin position="247"/>
        <end position="277"/>
    </location>
</feature>
<dbReference type="PROSITE" id="PS51375">
    <property type="entry name" value="PPR"/>
    <property type="match status" value="2"/>
</dbReference>
<dbReference type="EMBL" id="CAJNDS010000028">
    <property type="protein sequence ID" value="CAE6924347.1"/>
    <property type="molecule type" value="Genomic_DNA"/>
</dbReference>
<evidence type="ECO:0000256" key="1">
    <source>
        <dbReference type="ARBA" id="ARBA00022737"/>
    </source>
</evidence>
<dbReference type="Gene3D" id="1.25.40.10">
    <property type="entry name" value="Tetratricopeptide repeat domain"/>
    <property type="match status" value="5"/>
</dbReference>
<keyword evidence="4" id="KW-1185">Reference proteome</keyword>
<reference evidence="3" key="1">
    <citation type="submission" date="2021-02" db="EMBL/GenBank/DDBJ databases">
        <authorList>
            <person name="Dougan E. K."/>
            <person name="Rhodes N."/>
            <person name="Thang M."/>
            <person name="Chan C."/>
        </authorList>
    </citation>
    <scope>NUCLEOTIDE SEQUENCE</scope>
</reference>
<proteinExistence type="predicted"/>
<gene>
    <name evidence="3" type="primary">PTAC2</name>
    <name evidence="3" type="ORF">SNAT2548_LOCUS589</name>
</gene>
<dbReference type="OrthoDB" id="411123at2759"/>
<dbReference type="AlphaFoldDB" id="A0A812GQ95"/>
<dbReference type="Pfam" id="PF13812">
    <property type="entry name" value="PPR_3"/>
    <property type="match status" value="1"/>
</dbReference>
<accession>A0A812GQ95</accession>
<evidence type="ECO:0000313" key="3">
    <source>
        <dbReference type="EMBL" id="CAE6924347.1"/>
    </source>
</evidence>
<protein>
    <submittedName>
        <fullName evidence="3">PTAC2 protein</fullName>
    </submittedName>
</protein>
<dbReference type="Proteomes" id="UP000604046">
    <property type="component" value="Unassembled WGS sequence"/>
</dbReference>
<sequence length="871" mass="94043">MPLATQGTVHPKANPQSKSWEVLLSPSYRASWRASLYGAERGFKHVIAAYSRAQRWQKATSLLLYMRCQDFKVDSLVTCSAIMKTCSRVQRWQRAAGLFCSMQDEGILPDAISFGILLSAHQRKHSWQRSECVLKAMRRMKALPNQICLHSAALASAAGGRWQIALNTLTSPGALCSKDLASFNGMILCFERGGKWKSAAWLLNRLGAWRLSPDEVGASAYVNACGKNRIWQIAAAVLDSAAGISIDTVLCNAALDAYARAGAWLQACSLFHKMCRMYPKQSNRSKGKGSKPDEISSSTLLATCERASQWKPQLAILSLCRDTRLPLRVGALNVVLRSGRDPGMRWAWSLQMLADMQSGTSGFDVGSLKSSAQVCVESRSWKHGVALCLGQSRDVKSFVAAALPECSKWQMGLAIHAPSPVSVLPAYQWWAAVGVLGLSCRLRAPSTKLACSSAISCCGKAQAWLEALFIFHRADAAGMQIDVAALNSAVTASGNGRVWQLGLLLRDSLQRLALSADNFSLTAVLGCVAHSTRWDLALGLRRSSSRHRSPTELSAIVNCCDIGKEWLIALRLLRAAPAADLASVSAAVSACGKHSAWQPASLLLHGTASAALQVDVLIYDAAMAACSVAESHLSSPAACCDRWALGSHLLNLMSESWISASVFSTTGVMTTFSRDSQWRLAVTFLEALQMQAMRSNTSHSIDSTVYNAAISACEKAGEWRVGCLLLNNAEITSLSQRISYHAAISALEKGAEWAGAFQMMKRMQSFNLEADLTGLNAAISAFQRAREWCQACVALGVACSKALCDEITLSTVVSACEKAGEWQQALALLLCAPSYRALLNQIMMNAVISACEKGERRHGSSPFLAEHESSA</sequence>
<dbReference type="Pfam" id="PF01535">
    <property type="entry name" value="PPR"/>
    <property type="match status" value="1"/>
</dbReference>
<evidence type="ECO:0000256" key="2">
    <source>
        <dbReference type="PROSITE-ProRule" id="PRU00708"/>
    </source>
</evidence>
<comment type="caution">
    <text evidence="3">The sequence shown here is derived from an EMBL/GenBank/DDBJ whole genome shotgun (WGS) entry which is preliminary data.</text>
</comment>
<organism evidence="3 4">
    <name type="scientific">Symbiodinium natans</name>
    <dbReference type="NCBI Taxonomy" id="878477"/>
    <lineage>
        <taxon>Eukaryota</taxon>
        <taxon>Sar</taxon>
        <taxon>Alveolata</taxon>
        <taxon>Dinophyceae</taxon>
        <taxon>Suessiales</taxon>
        <taxon>Symbiodiniaceae</taxon>
        <taxon>Symbiodinium</taxon>
    </lineage>
</organism>
<dbReference type="PANTHER" id="PTHR47936:SF1">
    <property type="entry name" value="PENTATRICOPEPTIDE REPEAT-CONTAINING PROTEIN GUN1, CHLOROPLASTIC"/>
    <property type="match status" value="1"/>
</dbReference>
<dbReference type="InterPro" id="IPR002885">
    <property type="entry name" value="PPR_rpt"/>
</dbReference>
<evidence type="ECO:0000313" key="4">
    <source>
        <dbReference type="Proteomes" id="UP000604046"/>
    </source>
</evidence>
<name>A0A812GQ95_9DINO</name>
<feature type="repeat" description="PPR" evidence="2">
    <location>
        <begin position="75"/>
        <end position="109"/>
    </location>
</feature>
<dbReference type="InterPro" id="IPR011990">
    <property type="entry name" value="TPR-like_helical_dom_sf"/>
</dbReference>